<accession>A0ABQ9FRN9</accession>
<dbReference type="PROSITE" id="PS50082">
    <property type="entry name" value="WD_REPEATS_2"/>
    <property type="match status" value="3"/>
</dbReference>
<comment type="caution">
    <text evidence="9">The sequence shown here is derived from an EMBL/GenBank/DDBJ whole genome shotgun (WGS) entry which is preliminary data.</text>
</comment>
<dbReference type="PROSITE" id="PS50294">
    <property type="entry name" value="WD_REPEATS_REGION"/>
    <property type="match status" value="3"/>
</dbReference>
<evidence type="ECO:0000256" key="6">
    <source>
        <dbReference type="PROSITE-ProRule" id="PRU00221"/>
    </source>
</evidence>
<dbReference type="InterPro" id="IPR051972">
    <property type="entry name" value="Glutamate-rich_WD_repeat"/>
</dbReference>
<feature type="region of interest" description="Disordered" evidence="7">
    <location>
        <begin position="1"/>
        <end position="39"/>
    </location>
</feature>
<evidence type="ECO:0000259" key="8">
    <source>
        <dbReference type="Pfam" id="PF12265"/>
    </source>
</evidence>
<dbReference type="Gene3D" id="2.130.10.10">
    <property type="entry name" value="YVTN repeat-like/Quinoprotein amine dehydrogenase"/>
    <property type="match status" value="1"/>
</dbReference>
<dbReference type="InterPro" id="IPR020472">
    <property type="entry name" value="WD40_PAC1"/>
</dbReference>
<evidence type="ECO:0000256" key="5">
    <source>
        <dbReference type="ARBA" id="ARBA00040876"/>
    </source>
</evidence>
<dbReference type="PANTHER" id="PTHR45903">
    <property type="entry name" value="GLUTAMATE-RICH WD REPEAT-CONTAINING PROTEIN 1"/>
    <property type="match status" value="1"/>
</dbReference>
<gene>
    <name evidence="9" type="ORF">KUTeg_003703</name>
</gene>
<dbReference type="PRINTS" id="PR00320">
    <property type="entry name" value="GPROTEINBRPT"/>
</dbReference>
<keyword evidence="2 6" id="KW-0853">WD repeat</keyword>
<evidence type="ECO:0000256" key="3">
    <source>
        <dbReference type="ARBA" id="ARBA00022737"/>
    </source>
</evidence>
<dbReference type="Pfam" id="PF12265">
    <property type="entry name" value="CAF1C_H4-bd"/>
    <property type="match status" value="1"/>
</dbReference>
<dbReference type="Pfam" id="PF00400">
    <property type="entry name" value="WD40"/>
    <property type="match status" value="4"/>
</dbReference>
<sequence length="443" mass="49660">MADKQQHASDEEMEEADSNSEEGDNDEMEENGNEVYLPGEPLKENEELVFDESAYVMYHQAQTGAPCLSFDVIKDALGEKREDFPLTCYVVCGTQGERGHINHVIVMKMSNLHKTTNTQKSEESDEDEEEEEDEDEKPEMETALIKHTGCVNRIRTTTVGDKHLAATWSETGKVYIWDLTRPLNAVNDSSIMAVYTRNEESPPPIFKFAGHQVEGFAVDWSKTSPGRLATGDCNKNIHIWNPQEGGAWHVDQRPYSGHTSSVEDIQWSPNEANVFASCSVDRTVRIWDARATPSKACMLTADEAHERDVNVIHWNENEPYILSGGDDGVVKIWDLRQFQKGKSSASFKHHTAPITSVEWNPLDSSVFAAAGSDDQISIWDLAVERDTEAHTVDEGGEPDVPPQLLFIHQGQTDIKELHWHRQLPGVIISTAHSGFNVFRTISV</sequence>
<evidence type="ECO:0000313" key="9">
    <source>
        <dbReference type="EMBL" id="KAJ8318612.1"/>
    </source>
</evidence>
<name>A0ABQ9FRN9_TEGGR</name>
<dbReference type="Proteomes" id="UP001217089">
    <property type="component" value="Unassembled WGS sequence"/>
</dbReference>
<evidence type="ECO:0000256" key="7">
    <source>
        <dbReference type="SAM" id="MobiDB-lite"/>
    </source>
</evidence>
<evidence type="ECO:0000313" key="10">
    <source>
        <dbReference type="Proteomes" id="UP001217089"/>
    </source>
</evidence>
<dbReference type="InterPro" id="IPR001680">
    <property type="entry name" value="WD40_rpt"/>
</dbReference>
<feature type="compositionally biased region" description="Acidic residues" evidence="7">
    <location>
        <begin position="11"/>
        <end position="32"/>
    </location>
</feature>
<feature type="domain" description="Histone-binding protein RBBP4-like N-terminal" evidence="8">
    <location>
        <begin position="45"/>
        <end position="113"/>
    </location>
</feature>
<feature type="repeat" description="WD" evidence="6">
    <location>
        <begin position="302"/>
        <end position="343"/>
    </location>
</feature>
<comment type="subcellular location">
    <subcellularLocation>
        <location evidence="1">Nucleus</location>
    </subcellularLocation>
</comment>
<keyword evidence="3" id="KW-0677">Repeat</keyword>
<dbReference type="PROSITE" id="PS00678">
    <property type="entry name" value="WD_REPEATS_1"/>
    <property type="match status" value="1"/>
</dbReference>
<evidence type="ECO:0000256" key="1">
    <source>
        <dbReference type="ARBA" id="ARBA00004123"/>
    </source>
</evidence>
<proteinExistence type="predicted"/>
<organism evidence="9 10">
    <name type="scientific">Tegillarca granosa</name>
    <name type="common">Malaysian cockle</name>
    <name type="synonym">Anadara granosa</name>
    <dbReference type="NCBI Taxonomy" id="220873"/>
    <lineage>
        <taxon>Eukaryota</taxon>
        <taxon>Metazoa</taxon>
        <taxon>Spiralia</taxon>
        <taxon>Lophotrochozoa</taxon>
        <taxon>Mollusca</taxon>
        <taxon>Bivalvia</taxon>
        <taxon>Autobranchia</taxon>
        <taxon>Pteriomorphia</taxon>
        <taxon>Arcoida</taxon>
        <taxon>Arcoidea</taxon>
        <taxon>Arcidae</taxon>
        <taxon>Tegillarca</taxon>
    </lineage>
</organism>
<feature type="repeat" description="WD" evidence="6">
    <location>
        <begin position="255"/>
        <end position="288"/>
    </location>
</feature>
<keyword evidence="4" id="KW-0539">Nucleus</keyword>
<dbReference type="InterPro" id="IPR036322">
    <property type="entry name" value="WD40_repeat_dom_sf"/>
</dbReference>
<dbReference type="SMART" id="SM00320">
    <property type="entry name" value="WD40"/>
    <property type="match status" value="5"/>
</dbReference>
<dbReference type="SUPFAM" id="SSF50978">
    <property type="entry name" value="WD40 repeat-like"/>
    <property type="match status" value="1"/>
</dbReference>
<evidence type="ECO:0000256" key="4">
    <source>
        <dbReference type="ARBA" id="ARBA00023242"/>
    </source>
</evidence>
<evidence type="ECO:0000256" key="2">
    <source>
        <dbReference type="ARBA" id="ARBA00022574"/>
    </source>
</evidence>
<reference evidence="9 10" key="1">
    <citation type="submission" date="2022-12" db="EMBL/GenBank/DDBJ databases">
        <title>Chromosome-level genome of Tegillarca granosa.</title>
        <authorList>
            <person name="Kim J."/>
        </authorList>
    </citation>
    <scope>NUCLEOTIDE SEQUENCE [LARGE SCALE GENOMIC DNA]</scope>
    <source>
        <strain evidence="9">Teg-2019</strain>
        <tissue evidence="9">Adductor muscle</tissue>
    </source>
</reference>
<feature type="compositionally biased region" description="Acidic residues" evidence="7">
    <location>
        <begin position="123"/>
        <end position="138"/>
    </location>
</feature>
<dbReference type="EMBL" id="JARBDR010000214">
    <property type="protein sequence ID" value="KAJ8318612.1"/>
    <property type="molecule type" value="Genomic_DNA"/>
</dbReference>
<keyword evidence="10" id="KW-1185">Reference proteome</keyword>
<protein>
    <recommendedName>
        <fullName evidence="5">Glutamate-rich WD repeat-containing protein 1</fullName>
    </recommendedName>
</protein>
<feature type="region of interest" description="Disordered" evidence="7">
    <location>
        <begin position="112"/>
        <end position="140"/>
    </location>
</feature>
<feature type="compositionally biased region" description="Basic and acidic residues" evidence="7">
    <location>
        <begin position="1"/>
        <end position="10"/>
    </location>
</feature>
<dbReference type="InterPro" id="IPR019775">
    <property type="entry name" value="WD40_repeat_CS"/>
</dbReference>
<feature type="repeat" description="WD" evidence="6">
    <location>
        <begin position="347"/>
        <end position="389"/>
    </location>
</feature>
<dbReference type="PANTHER" id="PTHR45903:SF1">
    <property type="entry name" value="GLUTAMATE-RICH WD REPEAT-CONTAINING PROTEIN 1"/>
    <property type="match status" value="1"/>
</dbReference>
<dbReference type="InterPro" id="IPR015943">
    <property type="entry name" value="WD40/YVTN_repeat-like_dom_sf"/>
</dbReference>
<dbReference type="InterPro" id="IPR022052">
    <property type="entry name" value="Histone-bd_RBBP4-like_N"/>
</dbReference>